<dbReference type="SUPFAM" id="SSF103481">
    <property type="entry name" value="Multidrug resistance efflux transporter EmrE"/>
    <property type="match status" value="1"/>
</dbReference>
<evidence type="ECO:0000256" key="5">
    <source>
        <dbReference type="SAM" id="MobiDB-lite"/>
    </source>
</evidence>
<feature type="signal peptide" evidence="7">
    <location>
        <begin position="1"/>
        <end position="20"/>
    </location>
</feature>
<keyword evidence="2 6" id="KW-0812">Transmembrane</keyword>
<feature type="transmembrane region" description="Helical" evidence="6">
    <location>
        <begin position="380"/>
        <end position="397"/>
    </location>
</feature>
<feature type="chain" id="PRO_5047280641" description="Sugar phosphate transporter domain-containing protein" evidence="7">
    <location>
        <begin position="21"/>
        <end position="444"/>
    </location>
</feature>
<evidence type="ECO:0000256" key="7">
    <source>
        <dbReference type="SAM" id="SignalP"/>
    </source>
</evidence>
<feature type="transmembrane region" description="Helical" evidence="6">
    <location>
        <begin position="148"/>
        <end position="169"/>
    </location>
</feature>
<feature type="domain" description="Sugar phosphate transporter" evidence="8">
    <location>
        <begin position="159"/>
        <end position="417"/>
    </location>
</feature>
<comment type="caution">
    <text evidence="9">The sequence shown here is derived from an EMBL/GenBank/DDBJ whole genome shotgun (WGS) entry which is preliminary data.</text>
</comment>
<protein>
    <recommendedName>
        <fullName evidence="8">Sugar phosphate transporter domain-containing protein</fullName>
    </recommendedName>
</protein>
<evidence type="ECO:0000256" key="4">
    <source>
        <dbReference type="ARBA" id="ARBA00023136"/>
    </source>
</evidence>
<dbReference type="InterPro" id="IPR004853">
    <property type="entry name" value="Sugar_P_trans_dom"/>
</dbReference>
<dbReference type="Proteomes" id="UP001189429">
    <property type="component" value="Unassembled WGS sequence"/>
</dbReference>
<evidence type="ECO:0000256" key="6">
    <source>
        <dbReference type="SAM" id="Phobius"/>
    </source>
</evidence>
<feature type="compositionally biased region" description="Basic and acidic residues" evidence="5">
    <location>
        <begin position="81"/>
        <end position="117"/>
    </location>
</feature>
<evidence type="ECO:0000313" key="9">
    <source>
        <dbReference type="EMBL" id="CAK0823136.1"/>
    </source>
</evidence>
<organism evidence="9 10">
    <name type="scientific">Prorocentrum cordatum</name>
    <dbReference type="NCBI Taxonomy" id="2364126"/>
    <lineage>
        <taxon>Eukaryota</taxon>
        <taxon>Sar</taxon>
        <taxon>Alveolata</taxon>
        <taxon>Dinophyceae</taxon>
        <taxon>Prorocentrales</taxon>
        <taxon>Prorocentraceae</taxon>
        <taxon>Prorocentrum</taxon>
    </lineage>
</organism>
<reference evidence="9" key="1">
    <citation type="submission" date="2023-10" db="EMBL/GenBank/DDBJ databases">
        <authorList>
            <person name="Chen Y."/>
            <person name="Shah S."/>
            <person name="Dougan E. K."/>
            <person name="Thang M."/>
            <person name="Chan C."/>
        </authorList>
    </citation>
    <scope>NUCLEOTIDE SEQUENCE [LARGE SCALE GENOMIC DNA]</scope>
</reference>
<keyword evidence="10" id="KW-1185">Reference proteome</keyword>
<evidence type="ECO:0000256" key="2">
    <source>
        <dbReference type="ARBA" id="ARBA00022692"/>
    </source>
</evidence>
<dbReference type="InterPro" id="IPR050186">
    <property type="entry name" value="TPT_transporter"/>
</dbReference>
<accession>A0ABN9RX92</accession>
<keyword evidence="4 6" id="KW-0472">Membrane</keyword>
<name>A0ABN9RX92_9DINO</name>
<evidence type="ECO:0000313" key="10">
    <source>
        <dbReference type="Proteomes" id="UP001189429"/>
    </source>
</evidence>
<keyword evidence="7" id="KW-0732">Signal</keyword>
<gene>
    <name evidence="9" type="ORF">PCOR1329_LOCUS23971</name>
</gene>
<feature type="transmembrane region" description="Helical" evidence="6">
    <location>
        <begin position="313"/>
        <end position="331"/>
    </location>
</feature>
<dbReference type="EMBL" id="CAUYUJ010008191">
    <property type="protein sequence ID" value="CAK0823136.1"/>
    <property type="molecule type" value="Genomic_DNA"/>
</dbReference>
<feature type="transmembrane region" description="Helical" evidence="6">
    <location>
        <begin position="351"/>
        <end position="373"/>
    </location>
</feature>
<feature type="transmembrane region" description="Helical" evidence="6">
    <location>
        <begin position="403"/>
        <end position="421"/>
    </location>
</feature>
<feature type="region of interest" description="Disordered" evidence="5">
    <location>
        <begin position="60"/>
        <end position="118"/>
    </location>
</feature>
<evidence type="ECO:0000259" key="8">
    <source>
        <dbReference type="Pfam" id="PF03151"/>
    </source>
</evidence>
<dbReference type="InterPro" id="IPR037185">
    <property type="entry name" value="EmrE-like"/>
</dbReference>
<evidence type="ECO:0000256" key="1">
    <source>
        <dbReference type="ARBA" id="ARBA00004141"/>
    </source>
</evidence>
<proteinExistence type="predicted"/>
<dbReference type="Pfam" id="PF03151">
    <property type="entry name" value="TPT"/>
    <property type="match status" value="1"/>
</dbReference>
<feature type="transmembrane region" description="Helical" evidence="6">
    <location>
        <begin position="216"/>
        <end position="241"/>
    </location>
</feature>
<comment type="subcellular location">
    <subcellularLocation>
        <location evidence="1">Membrane</location>
        <topology evidence="1">Multi-pass membrane protein</topology>
    </subcellularLocation>
</comment>
<dbReference type="PANTHER" id="PTHR11132">
    <property type="entry name" value="SOLUTE CARRIER FAMILY 35"/>
    <property type="match status" value="1"/>
</dbReference>
<feature type="transmembrane region" description="Helical" evidence="6">
    <location>
        <begin position="261"/>
        <end position="292"/>
    </location>
</feature>
<sequence length="444" mass="47729">MGRPVLALVFAACFACPATGIQMQVLLDSLVVVPQALNATLSPSQELLTEVHNDVGAVILDTPDGSGEDERMMLSSAGAADKQRAVKEHSQGEGQDNKDKKHSEATRNENEEQSEKKRREHKLMLGALSTLIVCAASPVLFSQGWLPFAATLAYIVSLVAVKLCVKEIFKSGYPYPYATTAFHMLVTAVVASCIERPNRDGGKSTLLISVAKAASLALNNTALVFGTAAFVSILGACTPATTYVVGVCRYGSTTTSKTMSIMAVVAGAMLCVKGELAFSLFATVLTLGACLCRSLKTVWSHDLMQVDMSPYRLCAWTAIWSFAMTAVAMLIKEGFAPFRAFPDTTLHTKVVFFAGAILATVLNVVMCFVLKYLGPLQQNIFGQLELVAVLTLAMAWLHETVTTMQWMGVLLIGLGCLLSHMDTPSAVKQLFVRRRTLSSLSKAP</sequence>
<evidence type="ECO:0000256" key="3">
    <source>
        <dbReference type="ARBA" id="ARBA00022989"/>
    </source>
</evidence>
<keyword evidence="3 6" id="KW-1133">Transmembrane helix</keyword>